<feature type="compositionally biased region" description="Low complexity" evidence="4">
    <location>
        <begin position="211"/>
        <end position="238"/>
    </location>
</feature>
<sequence length="262" mass="29402">MHQRPRSQQQQTVVDLTAQMDIDTLQPREHGAHDRVLNRDNSNPQLIDLTDDSTTASPGQVPSRNSIEEQQIPALHRALDQANNNLATFRDSSRQILDEQEAALTCPISYELFDNPVVTECCGKTFSSGALTEVLRWNPQCPVCRARAVRTHASRDMTNLVDLYQKQRSLLAQVEAGMEQSTESAERASGRQASNSSSLRRRGREERRNQRVQARSAASRPQPSSAAAPGAPAPARAQADWRDDNDDDWQGEYLWWLQTELT</sequence>
<dbReference type="GO" id="GO:0008270">
    <property type="term" value="F:zinc ion binding"/>
    <property type="evidence" value="ECO:0007669"/>
    <property type="project" value="UniProtKB-KW"/>
</dbReference>
<feature type="compositionally biased region" description="Basic and acidic residues" evidence="4">
    <location>
        <begin position="27"/>
        <end position="38"/>
    </location>
</feature>
<evidence type="ECO:0000313" key="6">
    <source>
        <dbReference type="EMBL" id="KAG2937940.1"/>
    </source>
</evidence>
<dbReference type="EMBL" id="RCMK01000297">
    <property type="protein sequence ID" value="KAG2937940.1"/>
    <property type="molecule type" value="Genomic_DNA"/>
</dbReference>
<dbReference type="Gene3D" id="3.30.40.10">
    <property type="entry name" value="Zinc/RING finger domain, C3HC4 (zinc finger)"/>
    <property type="match status" value="1"/>
</dbReference>
<dbReference type="GO" id="GO:0003697">
    <property type="term" value="F:single-stranded DNA binding"/>
    <property type="evidence" value="ECO:0007669"/>
    <property type="project" value="InterPro"/>
</dbReference>
<protein>
    <recommendedName>
        <fullName evidence="5">SP-RING-type domain-containing protein</fullName>
    </recommendedName>
</protein>
<dbReference type="GO" id="GO:0097505">
    <property type="term" value="C:Rad6-Rad18 complex"/>
    <property type="evidence" value="ECO:0007669"/>
    <property type="project" value="TreeGrafter"/>
</dbReference>
<dbReference type="AlphaFoldDB" id="A0A8T1HBX8"/>
<dbReference type="VEuPathDB" id="FungiDB:PC110_g2056"/>
<dbReference type="EMBL" id="RCMV01001244">
    <property type="protein sequence ID" value="KAG3209569.1"/>
    <property type="molecule type" value="Genomic_DNA"/>
</dbReference>
<dbReference type="Proteomes" id="UP000736787">
    <property type="component" value="Unassembled WGS sequence"/>
</dbReference>
<dbReference type="InterPro" id="IPR039577">
    <property type="entry name" value="Rad18"/>
</dbReference>
<feature type="compositionally biased region" description="Polar residues" evidence="4">
    <location>
        <begin position="52"/>
        <end position="67"/>
    </location>
</feature>
<dbReference type="InterPro" id="IPR013083">
    <property type="entry name" value="Znf_RING/FYVE/PHD"/>
</dbReference>
<dbReference type="Pfam" id="PF11789">
    <property type="entry name" value="zf-Nse"/>
    <property type="match status" value="1"/>
</dbReference>
<feature type="region of interest" description="Disordered" evidence="4">
    <location>
        <begin position="27"/>
        <end position="67"/>
    </location>
</feature>
<evidence type="ECO:0000256" key="3">
    <source>
        <dbReference type="ARBA" id="ARBA00022833"/>
    </source>
</evidence>
<evidence type="ECO:0000256" key="4">
    <source>
        <dbReference type="SAM" id="MobiDB-lite"/>
    </source>
</evidence>
<evidence type="ECO:0000259" key="5">
    <source>
        <dbReference type="Pfam" id="PF11789"/>
    </source>
</evidence>
<keyword evidence="1" id="KW-0479">Metal-binding</keyword>
<comment type="caution">
    <text evidence="7">The sequence shown here is derived from an EMBL/GenBank/DDBJ whole genome shotgun (WGS) entry which is preliminary data.</text>
</comment>
<dbReference type="GO" id="GO:0006301">
    <property type="term" value="P:DNA damage tolerance"/>
    <property type="evidence" value="ECO:0007669"/>
    <property type="project" value="InterPro"/>
</dbReference>
<name>A0A8T1HBX8_9STRA</name>
<dbReference type="PANTHER" id="PTHR14134:SF2">
    <property type="entry name" value="E3 UBIQUITIN-PROTEIN LIGASE RAD18"/>
    <property type="match status" value="1"/>
</dbReference>
<proteinExistence type="predicted"/>
<evidence type="ECO:0000313" key="8">
    <source>
        <dbReference type="Proteomes" id="UP000760860"/>
    </source>
</evidence>
<feature type="domain" description="SP-RING-type" evidence="5">
    <location>
        <begin position="99"/>
        <end position="144"/>
    </location>
</feature>
<evidence type="ECO:0000256" key="2">
    <source>
        <dbReference type="ARBA" id="ARBA00022771"/>
    </source>
</evidence>
<evidence type="ECO:0000313" key="7">
    <source>
        <dbReference type="EMBL" id="KAG3209569.1"/>
    </source>
</evidence>
<organism evidence="7 8">
    <name type="scientific">Phytophthora cactorum</name>
    <dbReference type="NCBI Taxonomy" id="29920"/>
    <lineage>
        <taxon>Eukaryota</taxon>
        <taxon>Sar</taxon>
        <taxon>Stramenopiles</taxon>
        <taxon>Oomycota</taxon>
        <taxon>Peronosporomycetes</taxon>
        <taxon>Peronosporales</taxon>
        <taxon>Peronosporaceae</taxon>
        <taxon>Phytophthora</taxon>
    </lineage>
</organism>
<dbReference type="InterPro" id="IPR004181">
    <property type="entry name" value="Znf_MIZ"/>
</dbReference>
<dbReference type="PANTHER" id="PTHR14134">
    <property type="entry name" value="E3 UBIQUITIN-PROTEIN LIGASE RAD18"/>
    <property type="match status" value="1"/>
</dbReference>
<keyword evidence="2" id="KW-0863">Zinc-finger</keyword>
<dbReference type="Proteomes" id="UP000760860">
    <property type="component" value="Unassembled WGS sequence"/>
</dbReference>
<dbReference type="GO" id="GO:0005634">
    <property type="term" value="C:nucleus"/>
    <property type="evidence" value="ECO:0007669"/>
    <property type="project" value="TreeGrafter"/>
</dbReference>
<dbReference type="GO" id="GO:0006513">
    <property type="term" value="P:protein monoubiquitination"/>
    <property type="evidence" value="ECO:0007669"/>
    <property type="project" value="InterPro"/>
</dbReference>
<feature type="region of interest" description="Disordered" evidence="4">
    <location>
        <begin position="175"/>
        <end position="246"/>
    </location>
</feature>
<evidence type="ECO:0000256" key="1">
    <source>
        <dbReference type="ARBA" id="ARBA00022723"/>
    </source>
</evidence>
<gene>
    <name evidence="6" type="ORF">PC117_g11481</name>
    <name evidence="7" type="ORF">PC129_g19419</name>
</gene>
<dbReference type="SUPFAM" id="SSF57850">
    <property type="entry name" value="RING/U-box"/>
    <property type="match status" value="1"/>
</dbReference>
<dbReference type="GO" id="GO:0061630">
    <property type="term" value="F:ubiquitin protein ligase activity"/>
    <property type="evidence" value="ECO:0007669"/>
    <property type="project" value="InterPro"/>
</dbReference>
<keyword evidence="3" id="KW-0862">Zinc</keyword>
<reference evidence="7" key="1">
    <citation type="submission" date="2018-05" db="EMBL/GenBank/DDBJ databases">
        <title>Effector identification in a new, highly contiguous assembly of the strawberry crown rot pathogen Phytophthora cactorum.</title>
        <authorList>
            <person name="Armitage A.D."/>
            <person name="Nellist C.F."/>
            <person name="Bates H."/>
            <person name="Vickerstaff R.J."/>
            <person name="Harrison R.J."/>
        </authorList>
    </citation>
    <scope>NUCLEOTIDE SEQUENCE</scope>
    <source>
        <strain evidence="6">4040</strain>
        <strain evidence="7">P421</strain>
    </source>
</reference>
<accession>A0A8T1HBX8</accession>